<sequence>MRPSRFAYKSGKNCRPSIPPSLSDAVRSYPLVLRPCLPTSSSDREGMQGRRVGF</sequence>
<accession>A0A0D0EB10</accession>
<dbReference type="AlphaFoldDB" id="A0A0D0EB10"/>
<evidence type="ECO:0000313" key="1">
    <source>
        <dbReference type="EMBL" id="KIK97015.1"/>
    </source>
</evidence>
<proteinExistence type="predicted"/>
<evidence type="ECO:0000313" key="2">
    <source>
        <dbReference type="Proteomes" id="UP000054538"/>
    </source>
</evidence>
<keyword evidence="2" id="KW-1185">Reference proteome</keyword>
<dbReference type="EMBL" id="KN824956">
    <property type="protein sequence ID" value="KIK97015.1"/>
    <property type="molecule type" value="Genomic_DNA"/>
</dbReference>
<dbReference type="InParanoid" id="A0A0D0EB10"/>
<gene>
    <name evidence="1" type="ORF">PAXRUDRAFT_825349</name>
</gene>
<dbReference type="HOGENOM" id="CLU_3050966_0_0_1"/>
<protein>
    <submittedName>
        <fullName evidence="1">Uncharacterized protein</fullName>
    </submittedName>
</protein>
<dbReference type="Proteomes" id="UP000054538">
    <property type="component" value="Unassembled WGS sequence"/>
</dbReference>
<reference evidence="2" key="2">
    <citation type="submission" date="2015-01" db="EMBL/GenBank/DDBJ databases">
        <title>Evolutionary Origins and Diversification of the Mycorrhizal Mutualists.</title>
        <authorList>
            <consortium name="DOE Joint Genome Institute"/>
            <consortium name="Mycorrhizal Genomics Consortium"/>
            <person name="Kohler A."/>
            <person name="Kuo A."/>
            <person name="Nagy L.G."/>
            <person name="Floudas D."/>
            <person name="Copeland A."/>
            <person name="Barry K.W."/>
            <person name="Cichocki N."/>
            <person name="Veneault-Fourrey C."/>
            <person name="LaButti K."/>
            <person name="Lindquist E.A."/>
            <person name="Lipzen A."/>
            <person name="Lundell T."/>
            <person name="Morin E."/>
            <person name="Murat C."/>
            <person name="Riley R."/>
            <person name="Ohm R."/>
            <person name="Sun H."/>
            <person name="Tunlid A."/>
            <person name="Henrissat B."/>
            <person name="Grigoriev I.V."/>
            <person name="Hibbett D.S."/>
            <person name="Martin F."/>
        </authorList>
    </citation>
    <scope>NUCLEOTIDE SEQUENCE [LARGE SCALE GENOMIC DNA]</scope>
    <source>
        <strain evidence="2">Ve08.2h10</strain>
    </source>
</reference>
<reference evidence="1 2" key="1">
    <citation type="submission" date="2014-04" db="EMBL/GenBank/DDBJ databases">
        <authorList>
            <consortium name="DOE Joint Genome Institute"/>
            <person name="Kuo A."/>
            <person name="Kohler A."/>
            <person name="Jargeat P."/>
            <person name="Nagy L.G."/>
            <person name="Floudas D."/>
            <person name="Copeland A."/>
            <person name="Barry K.W."/>
            <person name="Cichocki N."/>
            <person name="Veneault-Fourrey C."/>
            <person name="LaButti K."/>
            <person name="Lindquist E.A."/>
            <person name="Lipzen A."/>
            <person name="Lundell T."/>
            <person name="Morin E."/>
            <person name="Murat C."/>
            <person name="Sun H."/>
            <person name="Tunlid A."/>
            <person name="Henrissat B."/>
            <person name="Grigoriev I.V."/>
            <person name="Hibbett D.S."/>
            <person name="Martin F."/>
            <person name="Nordberg H.P."/>
            <person name="Cantor M.N."/>
            <person name="Hua S.X."/>
        </authorList>
    </citation>
    <scope>NUCLEOTIDE SEQUENCE [LARGE SCALE GENOMIC DNA]</scope>
    <source>
        <strain evidence="1 2">Ve08.2h10</strain>
    </source>
</reference>
<name>A0A0D0EB10_9AGAM</name>
<organism evidence="1 2">
    <name type="scientific">Paxillus rubicundulus Ve08.2h10</name>
    <dbReference type="NCBI Taxonomy" id="930991"/>
    <lineage>
        <taxon>Eukaryota</taxon>
        <taxon>Fungi</taxon>
        <taxon>Dikarya</taxon>
        <taxon>Basidiomycota</taxon>
        <taxon>Agaricomycotina</taxon>
        <taxon>Agaricomycetes</taxon>
        <taxon>Agaricomycetidae</taxon>
        <taxon>Boletales</taxon>
        <taxon>Paxilineae</taxon>
        <taxon>Paxillaceae</taxon>
        <taxon>Paxillus</taxon>
    </lineage>
</organism>